<accession>A0A374NHZ7</accession>
<dbReference type="Proteomes" id="UP000283497">
    <property type="component" value="Unassembled WGS sequence"/>
</dbReference>
<keyword evidence="1" id="KW-0472">Membrane</keyword>
<evidence type="ECO:0000313" key="5">
    <source>
        <dbReference type="Proteomes" id="UP000283497"/>
    </source>
</evidence>
<comment type="caution">
    <text evidence="2">The sequence shown here is derived from an EMBL/GenBank/DDBJ whole genome shotgun (WGS) entry which is preliminary data.</text>
</comment>
<dbReference type="AlphaFoldDB" id="A0A374NHZ7"/>
<dbReference type="Proteomes" id="UP000262524">
    <property type="component" value="Unassembled WGS sequence"/>
</dbReference>
<sequence>MPVGKMMKCVQRNAVKPPGAFTSGGFYPFWQGGLIPWLAAFCIFLICGILLFERKKFFLQKNRDPKFSIILIIKEIMVHKKRRKKL</sequence>
<evidence type="ECO:0000256" key="1">
    <source>
        <dbReference type="SAM" id="Phobius"/>
    </source>
</evidence>
<name>A0A374NHZ7_9FIRM</name>
<proteinExistence type="predicted"/>
<evidence type="ECO:0000313" key="3">
    <source>
        <dbReference type="EMBL" id="RHK39156.1"/>
    </source>
</evidence>
<reference evidence="4 5" key="1">
    <citation type="submission" date="2018-08" db="EMBL/GenBank/DDBJ databases">
        <title>A genome reference for cultivated species of the human gut microbiota.</title>
        <authorList>
            <person name="Zou Y."/>
            <person name="Xue W."/>
            <person name="Luo G."/>
        </authorList>
    </citation>
    <scope>NUCLEOTIDE SEQUENCE [LARGE SCALE GENOMIC DNA]</scope>
    <source>
        <strain evidence="3 5">AF45-14BH</strain>
        <strain evidence="2 4">TM10-1AC</strain>
    </source>
</reference>
<protein>
    <submittedName>
        <fullName evidence="2">Uncharacterized protein</fullName>
    </submittedName>
</protein>
<dbReference type="EMBL" id="QRNJ01000028">
    <property type="protein sequence ID" value="RHK39156.1"/>
    <property type="molecule type" value="Genomic_DNA"/>
</dbReference>
<evidence type="ECO:0000313" key="2">
    <source>
        <dbReference type="EMBL" id="RGI85077.1"/>
    </source>
</evidence>
<keyword evidence="1" id="KW-1133">Transmembrane helix</keyword>
<gene>
    <name evidence="3" type="ORF">DW068_08330</name>
    <name evidence="2" type="ORF">DXD91_10515</name>
</gene>
<dbReference type="EMBL" id="QSOE01000073">
    <property type="protein sequence ID" value="RGI85077.1"/>
    <property type="molecule type" value="Genomic_DNA"/>
</dbReference>
<keyword evidence="1" id="KW-0812">Transmembrane</keyword>
<evidence type="ECO:0000313" key="4">
    <source>
        <dbReference type="Proteomes" id="UP000262524"/>
    </source>
</evidence>
<feature type="transmembrane region" description="Helical" evidence="1">
    <location>
        <begin position="34"/>
        <end position="52"/>
    </location>
</feature>
<organism evidence="2 4">
    <name type="scientific">Anaerobutyricum hallii</name>
    <dbReference type="NCBI Taxonomy" id="39488"/>
    <lineage>
        <taxon>Bacteria</taxon>
        <taxon>Bacillati</taxon>
        <taxon>Bacillota</taxon>
        <taxon>Clostridia</taxon>
        <taxon>Lachnospirales</taxon>
        <taxon>Lachnospiraceae</taxon>
        <taxon>Anaerobutyricum</taxon>
    </lineage>
</organism>